<protein>
    <submittedName>
        <fullName evidence="3">G domain-containing protein</fullName>
    </submittedName>
</protein>
<accession>A0A914P684</accession>
<dbReference type="SUPFAM" id="SSF52540">
    <property type="entry name" value="P-loop containing nucleoside triphosphate hydrolases"/>
    <property type="match status" value="1"/>
</dbReference>
<feature type="compositionally biased region" description="Basic and acidic residues" evidence="1">
    <location>
        <begin position="348"/>
        <end position="360"/>
    </location>
</feature>
<reference evidence="3" key="1">
    <citation type="submission" date="2022-11" db="UniProtKB">
        <authorList>
            <consortium name="WormBaseParasite"/>
        </authorList>
    </citation>
    <scope>IDENTIFICATION</scope>
</reference>
<dbReference type="AlphaFoldDB" id="A0A914P684"/>
<dbReference type="PANTHER" id="PTHR32046:SF11">
    <property type="entry name" value="IMMUNE-ASSOCIATED NUCLEOTIDE-BINDING PROTEIN 10-LIKE"/>
    <property type="match status" value="1"/>
</dbReference>
<dbReference type="InterPro" id="IPR027417">
    <property type="entry name" value="P-loop_NTPase"/>
</dbReference>
<feature type="compositionally biased region" description="Basic and acidic residues" evidence="1">
    <location>
        <begin position="391"/>
        <end position="406"/>
    </location>
</feature>
<feature type="compositionally biased region" description="Basic and acidic residues" evidence="1">
    <location>
        <begin position="234"/>
        <end position="250"/>
    </location>
</feature>
<dbReference type="WBParaSite" id="PDA_v2.g10212.t1">
    <property type="protein sequence ID" value="PDA_v2.g10212.t1"/>
    <property type="gene ID" value="PDA_v2.g10212"/>
</dbReference>
<proteinExistence type="predicted"/>
<dbReference type="PANTHER" id="PTHR32046">
    <property type="entry name" value="G DOMAIN-CONTAINING PROTEIN"/>
    <property type="match status" value="1"/>
</dbReference>
<dbReference type="Gene3D" id="3.40.50.300">
    <property type="entry name" value="P-loop containing nucleotide triphosphate hydrolases"/>
    <property type="match status" value="1"/>
</dbReference>
<evidence type="ECO:0000313" key="2">
    <source>
        <dbReference type="Proteomes" id="UP000887578"/>
    </source>
</evidence>
<sequence>MPLSCCMTTDEWEREDFFKFFTLLFQKQKVVPKAKKDWTEEDLYVAIENGTVREVMEIAGVLHGSKKYTKEVRNRIYDQLVYVRELWHADPQPNKSGLSLKVFGGTPWRYFHDFLRRKEFHNMEYILMPSSNAGYYIYVVEVKAGKLASKRIKEYGIVDEKRNYLPCDCAFENLVVLCSRCNSFVQKQECQANSEHKFFQRNIRCFKIEHGKEMREVYEPETIAVIHQQEIEDSVEKSPRRFDRKEDIRKSSRRNRTPLPSIKDSEKDPSVNEFDDDPELITENIPQRPPPQYQPRFGDFVDPYGSTTKVHPEAEEEPRIEEVKIMPPPRSIPLERKEQLPPLPIHADTLHHYQEPEKRYSPITVPSGPPSPTFRSPSPQQAAEAIPVKAAPREPKPQTLPREKPKITPIPVHRYDPSPPAPAYPEPRESKPQVPPHTPRLTDTNRVSPTPLRHKTPSPIQSFDPDFVNYRPGRYDFPPTGRPQDRPLSDGVIFPSKYQAPPIRPSSEIPKRPITPVPQQRPVMQPPLPPPISSLPKKTFNVLLIGPTGVGKSTWINALANYLRYTTLEEAKQGHLISVIPAKFTIQDHSYADHIIEYGENHANEVHRPGESATQRPRQHNFHVDERAIVNVIDTPGVCDTRGLAQDEFNCRHILEEIKSLPKPAELHAIAILLRSNEAKLTASFENAIYQLLGMFPKPALNNIVFVFTYARGTMFRIGDTVTTLTELFTKIKKNHGTEISLKPESVYCVDNEAFRYLIVCATKKPELEKLCLPFEEYDFAWNRSQQESAQFFDRLQRVEPLPTFEVVFYNCVKDVADFLAEILISQYSPDQTIIETYEVVIDYLIQEGIIRSDPLMRQIIASKKDIPIELTERLFIDKRLSARKEITKKDVCDAIDRIRGLTYIEETLIRLVRYITNIYEEHRFESRIIHDDQESIYHRKRMDESYELLPLINDEPLGFIRGEPTRYSCYSEIREVITTEKVTTTTRTPEPFTERFSTQSVTTVV</sequence>
<evidence type="ECO:0000256" key="1">
    <source>
        <dbReference type="SAM" id="MobiDB-lite"/>
    </source>
</evidence>
<evidence type="ECO:0000313" key="3">
    <source>
        <dbReference type="WBParaSite" id="PDA_v2.g10212.t1"/>
    </source>
</evidence>
<name>A0A914P684_9BILA</name>
<keyword evidence="2" id="KW-1185">Reference proteome</keyword>
<dbReference type="Proteomes" id="UP000887578">
    <property type="component" value="Unplaced"/>
</dbReference>
<feature type="region of interest" description="Disordered" evidence="1">
    <location>
        <begin position="234"/>
        <end position="469"/>
    </location>
</feature>
<organism evidence="2 3">
    <name type="scientific">Panagrolaimus davidi</name>
    <dbReference type="NCBI Taxonomy" id="227884"/>
    <lineage>
        <taxon>Eukaryota</taxon>
        <taxon>Metazoa</taxon>
        <taxon>Ecdysozoa</taxon>
        <taxon>Nematoda</taxon>
        <taxon>Chromadorea</taxon>
        <taxon>Rhabditida</taxon>
        <taxon>Tylenchina</taxon>
        <taxon>Panagrolaimomorpha</taxon>
        <taxon>Panagrolaimoidea</taxon>
        <taxon>Panagrolaimidae</taxon>
        <taxon>Panagrolaimus</taxon>
    </lineage>
</organism>